<keyword evidence="3 6" id="KW-0808">Transferase</keyword>
<evidence type="ECO:0000256" key="1">
    <source>
        <dbReference type="ARBA" id="ARBA00022516"/>
    </source>
</evidence>
<evidence type="ECO:0000256" key="2">
    <source>
        <dbReference type="ARBA" id="ARBA00022556"/>
    </source>
</evidence>
<comment type="similarity">
    <text evidence="6">Belongs to the transferase hexapeptide repeat family. LpxD subfamily.</text>
</comment>
<keyword evidence="2 6" id="KW-0441">Lipid A biosynthesis</keyword>
<reference evidence="7 8" key="1">
    <citation type="submission" date="2019-07" db="EMBL/GenBank/DDBJ databases">
        <title>The pathways for chlorine oxyanion respiration interact through the shared metabolite chlorate.</title>
        <authorList>
            <person name="Barnum T.P."/>
            <person name="Cheng Y."/>
            <person name="Hill K.A."/>
            <person name="Lucas L.N."/>
            <person name="Carlson H.K."/>
            <person name="Coates J.D."/>
        </authorList>
    </citation>
    <scope>NUCLEOTIDE SEQUENCE [LARGE SCALE GENOMIC DNA]</scope>
    <source>
        <strain evidence="7">BK-3</strain>
    </source>
</reference>
<evidence type="ECO:0000256" key="5">
    <source>
        <dbReference type="ARBA" id="ARBA00023315"/>
    </source>
</evidence>
<name>A0A558DG36_9GAMM</name>
<dbReference type="GO" id="GO:0009245">
    <property type="term" value="P:lipid A biosynthetic process"/>
    <property type="evidence" value="ECO:0007669"/>
    <property type="project" value="UniProtKB-UniRule"/>
</dbReference>
<dbReference type="GO" id="GO:0016020">
    <property type="term" value="C:membrane"/>
    <property type="evidence" value="ECO:0007669"/>
    <property type="project" value="GOC"/>
</dbReference>
<dbReference type="UniPathway" id="UPA00973"/>
<evidence type="ECO:0000256" key="6">
    <source>
        <dbReference type="HAMAP-Rule" id="MF_00523"/>
    </source>
</evidence>
<dbReference type="PANTHER" id="PTHR43378">
    <property type="entry name" value="UDP-3-O-ACYLGLUCOSAMINE N-ACYLTRANSFERASE"/>
    <property type="match status" value="1"/>
</dbReference>
<evidence type="ECO:0000313" key="7">
    <source>
        <dbReference type="EMBL" id="TVT59978.1"/>
    </source>
</evidence>
<dbReference type="InterPro" id="IPR001451">
    <property type="entry name" value="Hexapep"/>
</dbReference>
<dbReference type="Gene3D" id="2.160.10.10">
    <property type="entry name" value="Hexapeptide repeat proteins"/>
    <property type="match status" value="1"/>
</dbReference>
<dbReference type="GO" id="GO:0016410">
    <property type="term" value="F:N-acyltransferase activity"/>
    <property type="evidence" value="ECO:0007669"/>
    <property type="project" value="InterPro"/>
</dbReference>
<proteinExistence type="inferred from homology"/>
<evidence type="ECO:0000256" key="4">
    <source>
        <dbReference type="ARBA" id="ARBA00023098"/>
    </source>
</evidence>
<dbReference type="Pfam" id="PF00132">
    <property type="entry name" value="Hexapep"/>
    <property type="match status" value="1"/>
</dbReference>
<comment type="pathway">
    <text evidence="6">Bacterial outer membrane biogenesis; LPS lipid A biosynthesis.</text>
</comment>
<gene>
    <name evidence="6 7" type="primary">lpxD</name>
    <name evidence="7" type="ORF">FHK82_03105</name>
</gene>
<protein>
    <recommendedName>
        <fullName evidence="6">UDP-3-O-acylglucosamine N-acyltransferase</fullName>
        <ecNumber evidence="6">2.3.1.191</ecNumber>
    </recommendedName>
</protein>
<dbReference type="CDD" id="cd03352">
    <property type="entry name" value="LbH_LpxD"/>
    <property type="match status" value="1"/>
</dbReference>
<dbReference type="EC" id="2.3.1.191" evidence="6"/>
<accession>A0A558DG36</accession>
<dbReference type="InterPro" id="IPR011004">
    <property type="entry name" value="Trimer_LpxA-like_sf"/>
</dbReference>
<keyword evidence="5 6" id="KW-0012">Acyltransferase</keyword>
<dbReference type="SUPFAM" id="SSF51161">
    <property type="entry name" value="Trimeric LpxA-like enzymes"/>
    <property type="match status" value="1"/>
</dbReference>
<dbReference type="Gene3D" id="3.40.1390.10">
    <property type="entry name" value="MurE/MurF, N-terminal domain"/>
    <property type="match status" value="1"/>
</dbReference>
<keyword evidence="1 6" id="KW-0444">Lipid biosynthesis</keyword>
<feature type="active site" description="Proton acceptor" evidence="6">
    <location>
        <position position="250"/>
    </location>
</feature>
<dbReference type="PANTHER" id="PTHR43378:SF2">
    <property type="entry name" value="UDP-3-O-ACYLGLUCOSAMINE N-ACYLTRANSFERASE 1, MITOCHONDRIAL-RELATED"/>
    <property type="match status" value="1"/>
</dbReference>
<dbReference type="AlphaFoldDB" id="A0A558DG36"/>
<keyword evidence="4 6" id="KW-0443">Lipid metabolism</keyword>
<evidence type="ECO:0000313" key="8">
    <source>
        <dbReference type="Proteomes" id="UP000317355"/>
    </source>
</evidence>
<dbReference type="HAMAP" id="MF_00523">
    <property type="entry name" value="LpxD"/>
    <property type="match status" value="1"/>
</dbReference>
<evidence type="ECO:0000256" key="3">
    <source>
        <dbReference type="ARBA" id="ARBA00022679"/>
    </source>
</evidence>
<comment type="catalytic activity">
    <reaction evidence="6">
        <text>a UDP-3-O-[(3R)-3-hydroxyacyl]-alpha-D-glucosamine + a (3R)-hydroxyacyl-[ACP] = a UDP-2-N,3-O-bis[(3R)-3-hydroxyacyl]-alpha-D-glucosamine + holo-[ACP] + H(+)</text>
        <dbReference type="Rhea" id="RHEA:53836"/>
        <dbReference type="Rhea" id="RHEA-COMP:9685"/>
        <dbReference type="Rhea" id="RHEA-COMP:9945"/>
        <dbReference type="ChEBI" id="CHEBI:15378"/>
        <dbReference type="ChEBI" id="CHEBI:64479"/>
        <dbReference type="ChEBI" id="CHEBI:78827"/>
        <dbReference type="ChEBI" id="CHEBI:137740"/>
        <dbReference type="ChEBI" id="CHEBI:137748"/>
        <dbReference type="EC" id="2.3.1.191"/>
    </reaction>
</comment>
<dbReference type="NCBIfam" id="TIGR01853">
    <property type="entry name" value="lipid_A_lpxD"/>
    <property type="match status" value="1"/>
</dbReference>
<dbReference type="NCBIfam" id="NF002060">
    <property type="entry name" value="PRK00892.1"/>
    <property type="match status" value="1"/>
</dbReference>
<comment type="caution">
    <text evidence="7">The sequence shown here is derived from an EMBL/GenBank/DDBJ whole genome shotgun (WGS) entry which is preliminary data.</text>
</comment>
<dbReference type="Proteomes" id="UP000317355">
    <property type="component" value="Unassembled WGS sequence"/>
</dbReference>
<comment type="function">
    <text evidence="6">Catalyzes the N-acylation of UDP-3-O-acylglucosamine using 3-hydroxyacyl-ACP as the acyl donor. Is involved in the biosynthesis of lipid A, a phosphorylated glycolipid that anchors the lipopolysaccharide to the outer membrane of the cell.</text>
</comment>
<dbReference type="InterPro" id="IPR007691">
    <property type="entry name" value="LpxD"/>
</dbReference>
<sequence length="350" mass="37419">MDTRSSLIFKEFAPTGLLTAMEGEDVPLFNIAAIEDCGPGDLVFVDRAKAVEIIRDRRPSAVVTSPALQESLTALGGMTVLIASNIKLAHALLRQRYVDRDVLLSEWPDIHPSAVIHPSCEIEKGSRIGPNVVLGKGVRIGNETAIMAGSVVENGAKIGNQSVIHPNVTIGYDCEIGNEVIIQSGAVIGSEGYGFAQDESGHSHRIPQLGKVVIEDRVSIGAGCCIDRATYAETRIGAGTKLDNLSHIAHNVQIGQDCLLTAGFIVAGSTTIGDRVIASGQTGVLDHLEICNDVVLLHRAGVTKSIDKPGAYAGLPVQPLPEYMKNTALMKRLSELRKQVQQLEKRLPKE</sequence>
<dbReference type="EMBL" id="VMRY01000003">
    <property type="protein sequence ID" value="TVT59978.1"/>
    <property type="molecule type" value="Genomic_DNA"/>
</dbReference>
<organism evidence="7 8">
    <name type="scientific">Sedimenticola thiotaurini</name>
    <dbReference type="NCBI Taxonomy" id="1543721"/>
    <lineage>
        <taxon>Bacteria</taxon>
        <taxon>Pseudomonadati</taxon>
        <taxon>Pseudomonadota</taxon>
        <taxon>Gammaproteobacteria</taxon>
        <taxon>Chromatiales</taxon>
        <taxon>Sedimenticolaceae</taxon>
        <taxon>Sedimenticola</taxon>
    </lineage>
</organism>
<keyword evidence="6" id="KW-0677">Repeat</keyword>
<dbReference type="GO" id="GO:0103118">
    <property type="term" value="F:UDP-3-O-[(3R)-3-hydroxyacyl]-glucosamine N-acyltransferase activity"/>
    <property type="evidence" value="ECO:0007669"/>
    <property type="project" value="UniProtKB-EC"/>
</dbReference>
<comment type="subunit">
    <text evidence="6">Homotrimer.</text>
</comment>